<dbReference type="KEGG" id="mno:Mnod_6803"/>
<organism evidence="1 2">
    <name type="scientific">Methylobacterium nodulans (strain LMG 21967 / CNCM I-2342 / ORS 2060)</name>
    <dbReference type="NCBI Taxonomy" id="460265"/>
    <lineage>
        <taxon>Bacteria</taxon>
        <taxon>Pseudomonadati</taxon>
        <taxon>Pseudomonadota</taxon>
        <taxon>Alphaproteobacteria</taxon>
        <taxon>Hyphomicrobiales</taxon>
        <taxon>Methylobacteriaceae</taxon>
        <taxon>Methylobacterium</taxon>
    </lineage>
</organism>
<keyword evidence="2" id="KW-1185">Reference proteome</keyword>
<protein>
    <submittedName>
        <fullName evidence="1">Uncharacterized protein</fullName>
    </submittedName>
</protein>
<reference evidence="1 2" key="1">
    <citation type="submission" date="2009-01" db="EMBL/GenBank/DDBJ databases">
        <title>Complete sequence of chromosome of Methylobacterium nodulans ORS 2060.</title>
        <authorList>
            <consortium name="US DOE Joint Genome Institute"/>
            <person name="Lucas S."/>
            <person name="Copeland A."/>
            <person name="Lapidus A."/>
            <person name="Glavina del Rio T."/>
            <person name="Dalin E."/>
            <person name="Tice H."/>
            <person name="Bruce D."/>
            <person name="Goodwin L."/>
            <person name="Pitluck S."/>
            <person name="Sims D."/>
            <person name="Brettin T."/>
            <person name="Detter J.C."/>
            <person name="Han C."/>
            <person name="Larimer F."/>
            <person name="Land M."/>
            <person name="Hauser L."/>
            <person name="Kyrpides N."/>
            <person name="Ivanova N."/>
            <person name="Marx C.J."/>
            <person name="Richardson P."/>
        </authorList>
    </citation>
    <scope>NUCLEOTIDE SEQUENCE [LARGE SCALE GENOMIC DNA]</scope>
    <source>
        <strain evidence="2">LMG 21967 / CNCM I-2342 / ORS 2060</strain>
    </source>
</reference>
<dbReference type="OrthoDB" id="8382820at2"/>
<dbReference type="EMBL" id="CP001349">
    <property type="protein sequence ID" value="ACL61561.1"/>
    <property type="molecule type" value="Genomic_DNA"/>
</dbReference>
<proteinExistence type="predicted"/>
<sequence>MPNRGYTVRKGREGWGVYALHTGEPVRVNGRMQTGLPLETATQLAESLQLLAVIGTDAVEQPILTRRSIH</sequence>
<dbReference type="eggNOG" id="ENOG502ZZDH">
    <property type="taxonomic scope" value="Bacteria"/>
</dbReference>
<evidence type="ECO:0000313" key="2">
    <source>
        <dbReference type="Proteomes" id="UP000008207"/>
    </source>
</evidence>
<dbReference type="AlphaFoldDB" id="B8IG84"/>
<gene>
    <name evidence="1" type="ordered locus">Mnod_6803</name>
</gene>
<accession>B8IG84</accession>
<name>B8IG84_METNO</name>
<dbReference type="Proteomes" id="UP000008207">
    <property type="component" value="Chromosome"/>
</dbReference>
<evidence type="ECO:0000313" key="1">
    <source>
        <dbReference type="EMBL" id="ACL61561.1"/>
    </source>
</evidence>
<dbReference type="STRING" id="460265.Mnod_6803"/>
<dbReference type="RefSeq" id="WP_015933130.1">
    <property type="nucleotide sequence ID" value="NC_011894.1"/>
</dbReference>
<dbReference type="HOGENOM" id="CLU_2753251_0_0_5"/>